<comment type="domain">
    <text evidence="12">Consists of 3 domains; the N-terminus binds the ribosome, the middle domain has PPIase activity, while the C-terminus has intrinsic chaperone activity on its own.</text>
</comment>
<reference evidence="17" key="1">
    <citation type="submission" date="2016-01" db="EMBL/GenBank/DDBJ databases">
        <authorList>
            <person name="Mitreva M."/>
            <person name="Pepin K.H."/>
            <person name="Mihindukulasuriya K.A."/>
            <person name="Fulton R."/>
            <person name="Fronick C."/>
            <person name="O'Laughlin M."/>
            <person name="Miner T."/>
            <person name="Herter B."/>
            <person name="Rosa B.A."/>
            <person name="Cordes M."/>
            <person name="Tomlinson C."/>
            <person name="Wollam A."/>
            <person name="Palsikar V.B."/>
            <person name="Mardis E.R."/>
            <person name="Wilson R.K."/>
        </authorList>
    </citation>
    <scope>NUCLEOTIDE SEQUENCE [LARGE SCALE GENOMIC DNA]</scope>
    <source>
        <strain evidence="17">DNF00729</strain>
    </source>
</reference>
<dbReference type="NCBIfam" id="TIGR00115">
    <property type="entry name" value="tig"/>
    <property type="match status" value="1"/>
</dbReference>
<dbReference type="PATRIC" id="fig|755172.3.peg.765"/>
<protein>
    <recommendedName>
        <fullName evidence="4 12">Trigger factor</fullName>
        <shortName evidence="12">TF</shortName>
        <ecNumber evidence="3 12">5.2.1.8</ecNumber>
    </recommendedName>
    <alternativeName>
        <fullName evidence="11 12">PPIase</fullName>
    </alternativeName>
</protein>
<organism evidence="16 17">
    <name type="scientific">Aedoeadaptatus coxii</name>
    <dbReference type="NCBI Taxonomy" id="755172"/>
    <lineage>
        <taxon>Bacteria</taxon>
        <taxon>Bacillati</taxon>
        <taxon>Bacillota</taxon>
        <taxon>Tissierellia</taxon>
        <taxon>Tissierellales</taxon>
        <taxon>Peptoniphilaceae</taxon>
        <taxon>Aedoeadaptatus</taxon>
    </lineage>
</organism>
<evidence type="ECO:0000259" key="15">
    <source>
        <dbReference type="PROSITE" id="PS50059"/>
    </source>
</evidence>
<evidence type="ECO:0000313" key="16">
    <source>
        <dbReference type="EMBL" id="KXB67070.1"/>
    </source>
</evidence>
<dbReference type="HAMAP" id="MF_00303">
    <property type="entry name" value="Trigger_factor_Tig"/>
    <property type="match status" value="1"/>
</dbReference>
<keyword evidence="6 12" id="KW-0697">Rotamase</keyword>
<dbReference type="GO" id="GO:0051083">
    <property type="term" value="P:'de novo' cotranslational protein folding"/>
    <property type="evidence" value="ECO:0007669"/>
    <property type="project" value="TreeGrafter"/>
</dbReference>
<evidence type="ECO:0000256" key="7">
    <source>
        <dbReference type="ARBA" id="ARBA00023186"/>
    </source>
</evidence>
<accession>A0A134AHR8</accession>
<dbReference type="GO" id="GO:0051301">
    <property type="term" value="P:cell division"/>
    <property type="evidence" value="ECO:0007669"/>
    <property type="project" value="UniProtKB-KW"/>
</dbReference>
<dbReference type="PANTHER" id="PTHR30560">
    <property type="entry name" value="TRIGGER FACTOR CHAPERONE AND PEPTIDYL-PROLYL CIS/TRANS ISOMERASE"/>
    <property type="match status" value="1"/>
</dbReference>
<evidence type="ECO:0000256" key="2">
    <source>
        <dbReference type="ARBA" id="ARBA00005464"/>
    </source>
</evidence>
<dbReference type="InterPro" id="IPR005215">
    <property type="entry name" value="Trig_fac"/>
</dbReference>
<evidence type="ECO:0000256" key="13">
    <source>
        <dbReference type="PROSITE-ProRule" id="PRU00277"/>
    </source>
</evidence>
<dbReference type="SUPFAM" id="SSF54534">
    <property type="entry name" value="FKBP-like"/>
    <property type="match status" value="1"/>
</dbReference>
<evidence type="ECO:0000256" key="12">
    <source>
        <dbReference type="HAMAP-Rule" id="MF_00303"/>
    </source>
</evidence>
<dbReference type="GO" id="GO:0044183">
    <property type="term" value="F:protein folding chaperone"/>
    <property type="evidence" value="ECO:0007669"/>
    <property type="project" value="TreeGrafter"/>
</dbReference>
<name>A0A134AHR8_9FIRM</name>
<evidence type="ECO:0000256" key="5">
    <source>
        <dbReference type="ARBA" id="ARBA00022618"/>
    </source>
</evidence>
<dbReference type="GO" id="GO:0015031">
    <property type="term" value="P:protein transport"/>
    <property type="evidence" value="ECO:0007669"/>
    <property type="project" value="UniProtKB-UniRule"/>
</dbReference>
<comment type="catalytic activity">
    <reaction evidence="1 12 13">
        <text>[protein]-peptidylproline (omega=180) = [protein]-peptidylproline (omega=0)</text>
        <dbReference type="Rhea" id="RHEA:16237"/>
        <dbReference type="Rhea" id="RHEA-COMP:10747"/>
        <dbReference type="Rhea" id="RHEA-COMP:10748"/>
        <dbReference type="ChEBI" id="CHEBI:83833"/>
        <dbReference type="ChEBI" id="CHEBI:83834"/>
        <dbReference type="EC" id="5.2.1.8"/>
    </reaction>
</comment>
<dbReference type="InterPro" id="IPR037041">
    <property type="entry name" value="Trigger_fac_C_sf"/>
</dbReference>
<comment type="similarity">
    <text evidence="2 12 14">Belongs to the FKBP-type PPIase family. Tig subfamily.</text>
</comment>
<dbReference type="GO" id="GO:0005737">
    <property type="term" value="C:cytoplasm"/>
    <property type="evidence" value="ECO:0007669"/>
    <property type="project" value="UniProtKB-SubCell"/>
</dbReference>
<evidence type="ECO:0000256" key="6">
    <source>
        <dbReference type="ARBA" id="ARBA00023110"/>
    </source>
</evidence>
<evidence type="ECO:0000313" key="17">
    <source>
        <dbReference type="Proteomes" id="UP000070442"/>
    </source>
</evidence>
<sequence length="458" mass="52231">MALWYNALDINYGGISMTEIKKQEKNKVYFDLTIPAAEIREAEMKIYKQNKNYFNVPGFRKGHVPKKIIEQFYGDGIFFEDALNEVLPKHYQAAVDELKLEVIDQPNVDIDEEKFDRKKDIIVNIDVEVKPEVKLGEYKGVEIEAVPTEVGDELIENEIDKQRHLNARHINIDDRAAEEGDKVNIDFKGEVDGKAFEGGSAENQELELGSGSFIPGFEEGVVGHEVGDEFDINVTFPEDYFNEDLKGKEAVFHITLNSIGKEELPEVDDEFIKDISEFDTVEEYKADIREKKIAEVEANAENLRINRVLEKVADNMEVDVPDAMVNNAIEEQVRTMDNNMRSQGIQLEQYLGMLGQSLDDFKASMRGDAEAEVRKQLALEAVIEAEKFEVNEKEIEDYARETAAVYFKGDEDKQEEMVKTMIENNSDALKSDLERKKAVNFLVENAKEVEAAEDKEDK</sequence>
<keyword evidence="9 12" id="KW-0131">Cell cycle</keyword>
<dbReference type="AlphaFoldDB" id="A0A134AHR8"/>
<dbReference type="Proteomes" id="UP000070442">
    <property type="component" value="Unassembled WGS sequence"/>
</dbReference>
<dbReference type="Gene3D" id="3.30.70.1050">
    <property type="entry name" value="Trigger factor ribosome-binding domain"/>
    <property type="match status" value="1"/>
</dbReference>
<evidence type="ECO:0000256" key="8">
    <source>
        <dbReference type="ARBA" id="ARBA00023235"/>
    </source>
</evidence>
<feature type="domain" description="PPIase FKBP-type" evidence="15">
    <location>
        <begin position="180"/>
        <end position="240"/>
    </location>
</feature>
<keyword evidence="5 12" id="KW-0132">Cell division</keyword>
<dbReference type="Pfam" id="PF05697">
    <property type="entry name" value="Trigger_N"/>
    <property type="match status" value="1"/>
</dbReference>
<dbReference type="Pfam" id="PF00254">
    <property type="entry name" value="FKBP_C"/>
    <property type="match status" value="1"/>
</dbReference>
<gene>
    <name evidence="12" type="primary">tig</name>
    <name evidence="16" type="ORF">HMPREF1863_00796</name>
</gene>
<evidence type="ECO:0000256" key="11">
    <source>
        <dbReference type="ARBA" id="ARBA00029986"/>
    </source>
</evidence>
<dbReference type="STRING" id="755172.HMPREF1863_00796"/>
<evidence type="ECO:0000256" key="3">
    <source>
        <dbReference type="ARBA" id="ARBA00013194"/>
    </source>
</evidence>
<dbReference type="GO" id="GO:0043335">
    <property type="term" value="P:protein unfolding"/>
    <property type="evidence" value="ECO:0007669"/>
    <property type="project" value="TreeGrafter"/>
</dbReference>
<evidence type="ECO:0000256" key="4">
    <source>
        <dbReference type="ARBA" id="ARBA00016902"/>
    </source>
</evidence>
<dbReference type="FunFam" id="3.10.50.40:FF:000001">
    <property type="entry name" value="Trigger factor"/>
    <property type="match status" value="1"/>
</dbReference>
<dbReference type="InterPro" id="IPR008880">
    <property type="entry name" value="Trigger_fac_C"/>
</dbReference>
<keyword evidence="7 12" id="KW-0143">Chaperone</keyword>
<dbReference type="SUPFAM" id="SSF109998">
    <property type="entry name" value="Triger factor/SurA peptide-binding domain-like"/>
    <property type="match status" value="1"/>
</dbReference>
<comment type="function">
    <text evidence="10 12">Involved in protein export. Acts as a chaperone by maintaining the newly synthesized protein in an open conformation. Functions as a peptidyl-prolyl cis-trans isomerase.</text>
</comment>
<dbReference type="SUPFAM" id="SSF102735">
    <property type="entry name" value="Trigger factor ribosome-binding domain"/>
    <property type="match status" value="1"/>
</dbReference>
<keyword evidence="8 12" id="KW-0413">Isomerase</keyword>
<comment type="subcellular location">
    <subcellularLocation>
        <location evidence="12">Cytoplasm</location>
    </subcellularLocation>
    <text evidence="12">About half TF is bound to the ribosome near the polypeptide exit tunnel while the other half is free in the cytoplasm.</text>
</comment>
<dbReference type="EC" id="5.2.1.8" evidence="3 12"/>
<dbReference type="EMBL" id="LSDG01000023">
    <property type="protein sequence ID" value="KXB67070.1"/>
    <property type="molecule type" value="Genomic_DNA"/>
</dbReference>
<dbReference type="InterPro" id="IPR027304">
    <property type="entry name" value="Trigger_fact/SurA_dom_sf"/>
</dbReference>
<dbReference type="PROSITE" id="PS50059">
    <property type="entry name" value="FKBP_PPIASE"/>
    <property type="match status" value="1"/>
</dbReference>
<dbReference type="GO" id="GO:0003755">
    <property type="term" value="F:peptidyl-prolyl cis-trans isomerase activity"/>
    <property type="evidence" value="ECO:0007669"/>
    <property type="project" value="UniProtKB-UniRule"/>
</dbReference>
<dbReference type="InterPro" id="IPR008881">
    <property type="entry name" value="Trigger_fac_ribosome-bd_bac"/>
</dbReference>
<evidence type="ECO:0000256" key="1">
    <source>
        <dbReference type="ARBA" id="ARBA00000971"/>
    </source>
</evidence>
<keyword evidence="17" id="KW-1185">Reference proteome</keyword>
<evidence type="ECO:0000256" key="10">
    <source>
        <dbReference type="ARBA" id="ARBA00024849"/>
    </source>
</evidence>
<dbReference type="GO" id="GO:0043022">
    <property type="term" value="F:ribosome binding"/>
    <property type="evidence" value="ECO:0007669"/>
    <property type="project" value="TreeGrafter"/>
</dbReference>
<dbReference type="Pfam" id="PF05698">
    <property type="entry name" value="Trigger_C"/>
    <property type="match status" value="1"/>
</dbReference>
<keyword evidence="12" id="KW-0963">Cytoplasm</keyword>
<dbReference type="InterPro" id="IPR036611">
    <property type="entry name" value="Trigger_fac_ribosome-bd_sf"/>
</dbReference>
<evidence type="ECO:0000256" key="14">
    <source>
        <dbReference type="RuleBase" id="RU003914"/>
    </source>
</evidence>
<dbReference type="Gene3D" id="3.10.50.40">
    <property type="match status" value="1"/>
</dbReference>
<evidence type="ECO:0000256" key="9">
    <source>
        <dbReference type="ARBA" id="ARBA00023306"/>
    </source>
</evidence>
<dbReference type="InterPro" id="IPR001179">
    <property type="entry name" value="PPIase_FKBP_dom"/>
</dbReference>
<dbReference type="Gene3D" id="1.10.3120.10">
    <property type="entry name" value="Trigger factor, C-terminal domain"/>
    <property type="match status" value="1"/>
</dbReference>
<dbReference type="PIRSF" id="PIRSF003095">
    <property type="entry name" value="Trigger_factor"/>
    <property type="match status" value="1"/>
</dbReference>
<proteinExistence type="inferred from homology"/>
<dbReference type="InterPro" id="IPR046357">
    <property type="entry name" value="PPIase_dom_sf"/>
</dbReference>
<comment type="caution">
    <text evidence="16">The sequence shown here is derived from an EMBL/GenBank/DDBJ whole genome shotgun (WGS) entry which is preliminary data.</text>
</comment>
<dbReference type="PANTHER" id="PTHR30560:SF3">
    <property type="entry name" value="TRIGGER FACTOR-LIKE PROTEIN TIG, CHLOROPLASTIC"/>
    <property type="match status" value="1"/>
</dbReference>